<evidence type="ECO:0000256" key="1">
    <source>
        <dbReference type="SAM" id="Phobius"/>
    </source>
</evidence>
<evidence type="ECO:0000313" key="3">
    <source>
        <dbReference type="Proteomes" id="UP000233837"/>
    </source>
</evidence>
<dbReference type="EMBL" id="KZ503617">
    <property type="protein sequence ID" value="PKU62668.1"/>
    <property type="molecule type" value="Genomic_DNA"/>
</dbReference>
<keyword evidence="1" id="KW-1133">Transmembrane helix</keyword>
<keyword evidence="1" id="KW-0472">Membrane</keyword>
<dbReference type="Proteomes" id="UP000233837">
    <property type="component" value="Unassembled WGS sequence"/>
</dbReference>
<keyword evidence="1" id="KW-0812">Transmembrane</keyword>
<sequence length="298" mass="34632">MADRVPWTLQQPSELRADLWRSEAERAFLVDLWRSKVLLWSGMADRFPWWVSSSMSIFQLAKGVFGGTFNLNEILKNLLLVEVLCWSDVADDFYWFEFSVDFLSDLLLSKDDFRVATVSKFILVEDCLPTKLLRLGLHNDCDCCVSTAIRWNLFLIDFGENSSLKVILNEFSFWFDIAYNNSCVLDLFWFFLEARIGLMVFLVCNLLLFKKLLVYGYLDCRVEPLYYEEPVLGFLKILGDNLSTTGYAAIWIALIGFSKEDILKRWSEVAEIIEVIDLMLFGLYIEGCLDLHAVFLWI</sequence>
<evidence type="ECO:0000313" key="2">
    <source>
        <dbReference type="EMBL" id="PKU62668.1"/>
    </source>
</evidence>
<proteinExistence type="predicted"/>
<reference evidence="2 3" key="2">
    <citation type="journal article" date="2017" name="Nature">
        <title>The Apostasia genome and the evolution of orchids.</title>
        <authorList>
            <person name="Zhang G.Q."/>
            <person name="Liu K.W."/>
            <person name="Li Z."/>
            <person name="Lohaus R."/>
            <person name="Hsiao Y.Y."/>
            <person name="Niu S.C."/>
            <person name="Wang J.Y."/>
            <person name="Lin Y.C."/>
            <person name="Xu Q."/>
            <person name="Chen L.J."/>
            <person name="Yoshida K."/>
            <person name="Fujiwara S."/>
            <person name="Wang Z.W."/>
            <person name="Zhang Y.Q."/>
            <person name="Mitsuda N."/>
            <person name="Wang M."/>
            <person name="Liu G.H."/>
            <person name="Pecoraro L."/>
            <person name="Huang H.X."/>
            <person name="Xiao X.J."/>
            <person name="Lin M."/>
            <person name="Wu X.Y."/>
            <person name="Wu W.L."/>
            <person name="Chen Y.Y."/>
            <person name="Chang S.B."/>
            <person name="Sakamoto S."/>
            <person name="Ohme-Takagi M."/>
            <person name="Yagi M."/>
            <person name="Zeng S.J."/>
            <person name="Shen C.Y."/>
            <person name="Yeh C.M."/>
            <person name="Luo Y.B."/>
            <person name="Tsai W.C."/>
            <person name="Van de Peer Y."/>
            <person name="Liu Z.J."/>
        </authorList>
    </citation>
    <scope>NUCLEOTIDE SEQUENCE [LARGE SCALE GENOMIC DNA]</scope>
    <source>
        <tissue evidence="2">The whole plant</tissue>
    </source>
</reference>
<dbReference type="AlphaFoldDB" id="A0A2I0VGW6"/>
<gene>
    <name evidence="2" type="ORF">MA16_Dca026066</name>
</gene>
<keyword evidence="3" id="KW-1185">Reference proteome</keyword>
<reference evidence="2 3" key="1">
    <citation type="journal article" date="2016" name="Sci. Rep.">
        <title>The Dendrobium catenatum Lindl. genome sequence provides insights into polysaccharide synthase, floral development and adaptive evolution.</title>
        <authorList>
            <person name="Zhang G.Q."/>
            <person name="Xu Q."/>
            <person name="Bian C."/>
            <person name="Tsai W.C."/>
            <person name="Yeh C.M."/>
            <person name="Liu K.W."/>
            <person name="Yoshida K."/>
            <person name="Zhang L.S."/>
            <person name="Chang S.B."/>
            <person name="Chen F."/>
            <person name="Shi Y."/>
            <person name="Su Y.Y."/>
            <person name="Zhang Y.Q."/>
            <person name="Chen L.J."/>
            <person name="Yin Y."/>
            <person name="Lin M."/>
            <person name="Huang H."/>
            <person name="Deng H."/>
            <person name="Wang Z.W."/>
            <person name="Zhu S.L."/>
            <person name="Zhao X."/>
            <person name="Deng C."/>
            <person name="Niu S.C."/>
            <person name="Huang J."/>
            <person name="Wang M."/>
            <person name="Liu G.H."/>
            <person name="Yang H.J."/>
            <person name="Xiao X.J."/>
            <person name="Hsiao Y.Y."/>
            <person name="Wu W.L."/>
            <person name="Chen Y.Y."/>
            <person name="Mitsuda N."/>
            <person name="Ohme-Takagi M."/>
            <person name="Luo Y.B."/>
            <person name="Van de Peer Y."/>
            <person name="Liu Z.J."/>
        </authorList>
    </citation>
    <scope>NUCLEOTIDE SEQUENCE [LARGE SCALE GENOMIC DNA]</scope>
    <source>
        <tissue evidence="2">The whole plant</tissue>
    </source>
</reference>
<organism evidence="2 3">
    <name type="scientific">Dendrobium catenatum</name>
    <dbReference type="NCBI Taxonomy" id="906689"/>
    <lineage>
        <taxon>Eukaryota</taxon>
        <taxon>Viridiplantae</taxon>
        <taxon>Streptophyta</taxon>
        <taxon>Embryophyta</taxon>
        <taxon>Tracheophyta</taxon>
        <taxon>Spermatophyta</taxon>
        <taxon>Magnoliopsida</taxon>
        <taxon>Liliopsida</taxon>
        <taxon>Asparagales</taxon>
        <taxon>Orchidaceae</taxon>
        <taxon>Epidendroideae</taxon>
        <taxon>Malaxideae</taxon>
        <taxon>Dendrobiinae</taxon>
        <taxon>Dendrobium</taxon>
    </lineage>
</organism>
<feature type="transmembrane region" description="Helical" evidence="1">
    <location>
        <begin position="187"/>
        <end position="208"/>
    </location>
</feature>
<protein>
    <submittedName>
        <fullName evidence="2">Uncharacterized protein</fullName>
    </submittedName>
</protein>
<name>A0A2I0VGW6_9ASPA</name>
<accession>A0A2I0VGW6</accession>